<accession>A0AAW2MD54</accession>
<reference evidence="1" key="1">
    <citation type="submission" date="2020-06" db="EMBL/GenBank/DDBJ databases">
        <authorList>
            <person name="Li T."/>
            <person name="Hu X."/>
            <person name="Zhang T."/>
            <person name="Song X."/>
            <person name="Zhang H."/>
            <person name="Dai N."/>
            <person name="Sheng W."/>
            <person name="Hou X."/>
            <person name="Wei L."/>
        </authorList>
    </citation>
    <scope>NUCLEOTIDE SEQUENCE</scope>
    <source>
        <strain evidence="1">G02</strain>
        <tissue evidence="1">Leaf</tissue>
    </source>
</reference>
<dbReference type="AlphaFoldDB" id="A0AAW2MD54"/>
<reference evidence="1" key="2">
    <citation type="journal article" date="2024" name="Plant">
        <title>Genomic evolution and insights into agronomic trait innovations of Sesamum species.</title>
        <authorList>
            <person name="Miao H."/>
            <person name="Wang L."/>
            <person name="Qu L."/>
            <person name="Liu H."/>
            <person name="Sun Y."/>
            <person name="Le M."/>
            <person name="Wang Q."/>
            <person name="Wei S."/>
            <person name="Zheng Y."/>
            <person name="Lin W."/>
            <person name="Duan Y."/>
            <person name="Cao H."/>
            <person name="Xiong S."/>
            <person name="Wang X."/>
            <person name="Wei L."/>
            <person name="Li C."/>
            <person name="Ma Q."/>
            <person name="Ju M."/>
            <person name="Zhao R."/>
            <person name="Li G."/>
            <person name="Mu C."/>
            <person name="Tian Q."/>
            <person name="Mei H."/>
            <person name="Zhang T."/>
            <person name="Gao T."/>
            <person name="Zhang H."/>
        </authorList>
    </citation>
    <scope>NUCLEOTIDE SEQUENCE</scope>
    <source>
        <strain evidence="1">G02</strain>
    </source>
</reference>
<comment type="caution">
    <text evidence="1">The sequence shown here is derived from an EMBL/GenBank/DDBJ whole genome shotgun (WGS) entry which is preliminary data.</text>
</comment>
<sequence>MDSSTSPTPLNPTHHDHDEVILYVGRPQLGKYGTFRQLSPTANSQSNDDGDAHCQTMILTLSVSSPLKHRKMVFPLLQPHPRRLFQVKTTPLLKTAFGVVHASS</sequence>
<name>A0AAW2MD54_SESRA</name>
<dbReference type="EMBL" id="JACGWJ010000022">
    <property type="protein sequence ID" value="KAL0329345.1"/>
    <property type="molecule type" value="Genomic_DNA"/>
</dbReference>
<organism evidence="1">
    <name type="scientific">Sesamum radiatum</name>
    <name type="common">Black benniseed</name>
    <dbReference type="NCBI Taxonomy" id="300843"/>
    <lineage>
        <taxon>Eukaryota</taxon>
        <taxon>Viridiplantae</taxon>
        <taxon>Streptophyta</taxon>
        <taxon>Embryophyta</taxon>
        <taxon>Tracheophyta</taxon>
        <taxon>Spermatophyta</taxon>
        <taxon>Magnoliopsida</taxon>
        <taxon>eudicotyledons</taxon>
        <taxon>Gunneridae</taxon>
        <taxon>Pentapetalae</taxon>
        <taxon>asterids</taxon>
        <taxon>lamiids</taxon>
        <taxon>Lamiales</taxon>
        <taxon>Pedaliaceae</taxon>
        <taxon>Sesamum</taxon>
    </lineage>
</organism>
<proteinExistence type="predicted"/>
<evidence type="ECO:0000313" key="1">
    <source>
        <dbReference type="EMBL" id="KAL0329345.1"/>
    </source>
</evidence>
<gene>
    <name evidence="1" type="ORF">Sradi_4921200</name>
</gene>
<protein>
    <submittedName>
        <fullName evidence="1">Uncharacterized protein</fullName>
    </submittedName>
</protein>